<dbReference type="GeneID" id="41591936"/>
<accession>A0A1W6K357</accession>
<protein>
    <recommendedName>
        <fullName evidence="1">AAA+ ATPase domain-containing protein</fullName>
    </recommendedName>
</protein>
<gene>
    <name evidence="2" type="ORF">B6F84_13400</name>
</gene>
<sequence length="440" mass="51069">MSCSFPDYTVAKYNERSKISGRLWSETVKIVEEYISTKKNIVVTIIGEPGMGKTTILNTVMQNLKEKHFIIFLDLVNSSNLSNPAWEFIENTTIYEKIRSAAFDFLSQHKTEIGYSGFSKIREFPNWLNHLCNKRKWTEKYEYAEKLYCMSYEEDINGLVNFLNDLSQIDGVSLLLDEMRAIDTQLSELHKIINETDIPIVITLVPEVYSEIKDSALKRRLDEKRVELKLSNEDKLEILKAYCEDFADTLLQIKEIQETNRLSSLLDIARDSYKRAFEECKNEYNQKDCIRKNLAKAFLIDDIDKASKELENKIREGLIALQKIYGIKYVHPRGRKIEQRGMNIDIFFQKDNIEYLGDVKLTNESTLSDTNIKNIKKLIGFNKDGGYDVRKFIITNSNNVNLDEFVKIIVDNPTIKRILDGSTDERDNLVKRILNELGIS</sequence>
<dbReference type="AlphaFoldDB" id="A0A1W6K357"/>
<dbReference type="OrthoDB" id="40994at2157"/>
<dbReference type="Pfam" id="PF13401">
    <property type="entry name" value="AAA_22"/>
    <property type="match status" value="1"/>
</dbReference>
<feature type="domain" description="AAA+ ATPase" evidence="1">
    <location>
        <begin position="39"/>
        <end position="231"/>
    </location>
</feature>
<proteinExistence type="predicted"/>
<dbReference type="InterPro" id="IPR003593">
    <property type="entry name" value="AAA+_ATPase"/>
</dbReference>
<dbReference type="RefSeq" id="WP_148692709.1">
    <property type="nucleotide sequence ID" value="NZ_CP020477.1"/>
</dbReference>
<organism evidence="2 3">
    <name type="scientific">Acidianus manzaensis</name>
    <dbReference type="NCBI Taxonomy" id="282676"/>
    <lineage>
        <taxon>Archaea</taxon>
        <taxon>Thermoproteota</taxon>
        <taxon>Thermoprotei</taxon>
        <taxon>Sulfolobales</taxon>
        <taxon>Sulfolobaceae</taxon>
        <taxon>Acidianus</taxon>
    </lineage>
</organism>
<dbReference type="InterPro" id="IPR049945">
    <property type="entry name" value="AAA_22"/>
</dbReference>
<dbReference type="InterPro" id="IPR027417">
    <property type="entry name" value="P-loop_NTPase"/>
</dbReference>
<dbReference type="SUPFAM" id="SSF52540">
    <property type="entry name" value="P-loop containing nucleoside triphosphate hydrolases"/>
    <property type="match status" value="1"/>
</dbReference>
<evidence type="ECO:0000313" key="2">
    <source>
        <dbReference type="EMBL" id="ARM76915.1"/>
    </source>
</evidence>
<evidence type="ECO:0000259" key="1">
    <source>
        <dbReference type="SMART" id="SM00382"/>
    </source>
</evidence>
<dbReference type="Gene3D" id="3.40.50.300">
    <property type="entry name" value="P-loop containing nucleotide triphosphate hydrolases"/>
    <property type="match status" value="1"/>
</dbReference>
<dbReference type="GO" id="GO:0016887">
    <property type="term" value="F:ATP hydrolysis activity"/>
    <property type="evidence" value="ECO:0007669"/>
    <property type="project" value="InterPro"/>
</dbReference>
<dbReference type="KEGG" id="aman:B6F84_13400"/>
<dbReference type="EMBL" id="CP020477">
    <property type="protein sequence ID" value="ARM76915.1"/>
    <property type="molecule type" value="Genomic_DNA"/>
</dbReference>
<dbReference type="SMART" id="SM00382">
    <property type="entry name" value="AAA"/>
    <property type="match status" value="1"/>
</dbReference>
<evidence type="ECO:0000313" key="3">
    <source>
        <dbReference type="Proteomes" id="UP000193404"/>
    </source>
</evidence>
<keyword evidence="3" id="KW-1185">Reference proteome</keyword>
<dbReference type="Proteomes" id="UP000193404">
    <property type="component" value="Chromosome"/>
</dbReference>
<name>A0A1W6K357_9CREN</name>
<reference evidence="2 3" key="1">
    <citation type="submission" date="2017-03" db="EMBL/GenBank/DDBJ databases">
        <title>Sulfur activation and transportation mechanism of thermophilic Archaea Acidianus manzaensis YN-25.</title>
        <authorList>
            <person name="Ma Y."/>
            <person name="Yang Y."/>
            <person name="Xia J."/>
        </authorList>
    </citation>
    <scope>NUCLEOTIDE SEQUENCE [LARGE SCALE GENOMIC DNA]</scope>
    <source>
        <strain evidence="2 3">YN-25</strain>
    </source>
</reference>